<dbReference type="PANTHER" id="PTHR34821:SF2">
    <property type="entry name" value="INNER MEMBRANE PROTEIN YDCZ"/>
    <property type="match status" value="1"/>
</dbReference>
<feature type="transmembrane region" description="Helical" evidence="1">
    <location>
        <begin position="94"/>
        <end position="117"/>
    </location>
</feature>
<feature type="transmembrane region" description="Helical" evidence="1">
    <location>
        <begin position="228"/>
        <end position="248"/>
    </location>
</feature>
<dbReference type="EMBL" id="CAFBLS010000137">
    <property type="protein sequence ID" value="CAB4879285.1"/>
    <property type="molecule type" value="Genomic_DNA"/>
</dbReference>
<dbReference type="PANTHER" id="PTHR34821">
    <property type="entry name" value="INNER MEMBRANE PROTEIN YDCZ"/>
    <property type="match status" value="1"/>
</dbReference>
<organism evidence="2">
    <name type="scientific">freshwater metagenome</name>
    <dbReference type="NCBI Taxonomy" id="449393"/>
    <lineage>
        <taxon>unclassified sequences</taxon>
        <taxon>metagenomes</taxon>
        <taxon>ecological metagenomes</taxon>
    </lineage>
</organism>
<sequence>MAPALIAVSTGALVAVQSRGNGELSRHVGTGLFPAWLTMVSGAALIVLVVCLHAPSRKGMVLARSAVSAGALPRIALIGGIFGSMFLVTQSVTVPIIGVAVFSVGAVAGQTTGSLAVDRLGIGAAGRRAITWQRVVASILAVAAVAIGISDRLQSAPGAIVFAAFAFLAGVFIAPQQALNGRVAVSARSPFVAALVNFVGGAIAMTLVIGVALAIVGVTVHDPLGAPWWAYLGGVLGVTVIAGAAAVVPILGVLVFSLISVFGQLAGALMLDIVAPTPGTNVGWHLLAGLVLTFAAIVMAGYRRS</sequence>
<evidence type="ECO:0000313" key="2">
    <source>
        <dbReference type="EMBL" id="CAB4879285.1"/>
    </source>
</evidence>
<proteinExistence type="predicted"/>
<feature type="transmembrane region" description="Helical" evidence="1">
    <location>
        <begin position="195"/>
        <end position="216"/>
    </location>
</feature>
<feature type="transmembrane region" description="Helical" evidence="1">
    <location>
        <begin position="155"/>
        <end position="174"/>
    </location>
</feature>
<dbReference type="InterPro" id="IPR006750">
    <property type="entry name" value="YdcZ"/>
</dbReference>
<name>A0A6J7EDB0_9ZZZZ</name>
<feature type="transmembrane region" description="Helical" evidence="1">
    <location>
        <begin position="129"/>
        <end position="149"/>
    </location>
</feature>
<feature type="transmembrane region" description="Helical" evidence="1">
    <location>
        <begin position="66"/>
        <end position="88"/>
    </location>
</feature>
<dbReference type="GO" id="GO:0005886">
    <property type="term" value="C:plasma membrane"/>
    <property type="evidence" value="ECO:0007669"/>
    <property type="project" value="TreeGrafter"/>
</dbReference>
<feature type="transmembrane region" description="Helical" evidence="1">
    <location>
        <begin position="34"/>
        <end position="54"/>
    </location>
</feature>
<dbReference type="Pfam" id="PF04657">
    <property type="entry name" value="DMT_YdcZ"/>
    <property type="match status" value="2"/>
</dbReference>
<accession>A0A6J7EDB0</accession>
<feature type="transmembrane region" description="Helical" evidence="1">
    <location>
        <begin position="282"/>
        <end position="302"/>
    </location>
</feature>
<feature type="transmembrane region" description="Helical" evidence="1">
    <location>
        <begin position="255"/>
        <end position="276"/>
    </location>
</feature>
<gene>
    <name evidence="2" type="ORF">UFOPK3402_01150</name>
</gene>
<reference evidence="2" key="1">
    <citation type="submission" date="2020-05" db="EMBL/GenBank/DDBJ databases">
        <authorList>
            <person name="Chiriac C."/>
            <person name="Salcher M."/>
            <person name="Ghai R."/>
            <person name="Kavagutti S V."/>
        </authorList>
    </citation>
    <scope>NUCLEOTIDE SEQUENCE</scope>
</reference>
<evidence type="ECO:0000256" key="1">
    <source>
        <dbReference type="SAM" id="Phobius"/>
    </source>
</evidence>
<dbReference type="AlphaFoldDB" id="A0A6J7EDB0"/>
<keyword evidence="1" id="KW-0472">Membrane</keyword>
<protein>
    <submittedName>
        <fullName evidence="2">Unannotated protein</fullName>
    </submittedName>
</protein>
<keyword evidence="1" id="KW-1133">Transmembrane helix</keyword>
<keyword evidence="1" id="KW-0812">Transmembrane</keyword>